<evidence type="ECO:0000313" key="3">
    <source>
        <dbReference type="Proteomes" id="UP000094455"/>
    </source>
</evidence>
<proteinExistence type="predicted"/>
<feature type="region of interest" description="Disordered" evidence="1">
    <location>
        <begin position="405"/>
        <end position="430"/>
    </location>
</feature>
<dbReference type="RefSeq" id="XP_019019070.1">
    <property type="nucleotide sequence ID" value="XM_019160983.1"/>
</dbReference>
<gene>
    <name evidence="2" type="ORF">PICMEDRAFT_15825</name>
</gene>
<sequence>MLSAWNNEYHHRNNHLELRLKKLGLRLNRWWIYYRYSGNPNKDPYMLTSRPKNIPLISLRTEEYGGFLSNKEFVGQKWDEFWRAPAANLQKADIQRIPFNKNYKKIQRLPLRELKYNERPRYVNKFNNVKQFDIFHDDNTETGKENLGIKKPKKNLSKKPTSNTVKKQKSKKSVQEPLRLVNEQVLEDYGLLDSFERELIASTNCTLARGNILLPFGENKHEPKEIATPVYSDYQSVVKEDKANEQENVESKTNMSFNFGSFKPNPQLNIVESAGMYEIDLNKEFDCESFYPNNHIKRAMTNKPNYYALGFDGDRIAVQNEIKGVGLKGWISNKIRPETRSTFDNRLTLDSHPVRTNLPQRLPLIQHPEFFDRNKLQSKESKHSNRDHKYINDYREYQVKNYIRSAKLKRERRKESRKRPLSRKKNDTEKEKAITVLKRIKDNTREKLRDTLVSVPLIQNNELGKDLVEHIEKRSKKHSSKSGFHNWRLFNGHRYTREVPDQNGSEDTNLTERKRNKAATLRQISHFEAIKIPKVVKIVSPPERDGPDKENWPEGDVCEYVDEYDIIADYEDLSD</sequence>
<dbReference type="OrthoDB" id="10331380at2759"/>
<name>A0A1E3NPE6_9ASCO</name>
<dbReference type="EMBL" id="KV454002">
    <property type="protein sequence ID" value="ODQ47957.1"/>
    <property type="molecule type" value="Genomic_DNA"/>
</dbReference>
<evidence type="ECO:0000256" key="1">
    <source>
        <dbReference type="SAM" id="MobiDB-lite"/>
    </source>
</evidence>
<protein>
    <submittedName>
        <fullName evidence="2">Uncharacterized protein</fullName>
    </submittedName>
</protein>
<dbReference type="GeneID" id="30177670"/>
<accession>A0A1E3NPE6</accession>
<reference evidence="2 3" key="1">
    <citation type="journal article" date="2016" name="Proc. Natl. Acad. Sci. U.S.A.">
        <title>Comparative genomics of biotechnologically important yeasts.</title>
        <authorList>
            <person name="Riley R."/>
            <person name="Haridas S."/>
            <person name="Wolfe K.H."/>
            <person name="Lopes M.R."/>
            <person name="Hittinger C.T."/>
            <person name="Goeker M."/>
            <person name="Salamov A.A."/>
            <person name="Wisecaver J.H."/>
            <person name="Long T.M."/>
            <person name="Calvey C.H."/>
            <person name="Aerts A.L."/>
            <person name="Barry K.W."/>
            <person name="Choi C."/>
            <person name="Clum A."/>
            <person name="Coughlan A.Y."/>
            <person name="Deshpande S."/>
            <person name="Douglass A.P."/>
            <person name="Hanson S.J."/>
            <person name="Klenk H.-P."/>
            <person name="LaButti K.M."/>
            <person name="Lapidus A."/>
            <person name="Lindquist E.A."/>
            <person name="Lipzen A.M."/>
            <person name="Meier-Kolthoff J.P."/>
            <person name="Ohm R.A."/>
            <person name="Otillar R.P."/>
            <person name="Pangilinan J.L."/>
            <person name="Peng Y."/>
            <person name="Rokas A."/>
            <person name="Rosa C.A."/>
            <person name="Scheuner C."/>
            <person name="Sibirny A.A."/>
            <person name="Slot J.C."/>
            <person name="Stielow J.B."/>
            <person name="Sun H."/>
            <person name="Kurtzman C.P."/>
            <person name="Blackwell M."/>
            <person name="Grigoriev I.V."/>
            <person name="Jeffries T.W."/>
        </authorList>
    </citation>
    <scope>NUCLEOTIDE SEQUENCE [LARGE SCALE GENOMIC DNA]</scope>
    <source>
        <strain evidence="2 3">NRRL Y-2026</strain>
    </source>
</reference>
<organism evidence="2 3">
    <name type="scientific">Pichia membranifaciens NRRL Y-2026</name>
    <dbReference type="NCBI Taxonomy" id="763406"/>
    <lineage>
        <taxon>Eukaryota</taxon>
        <taxon>Fungi</taxon>
        <taxon>Dikarya</taxon>
        <taxon>Ascomycota</taxon>
        <taxon>Saccharomycotina</taxon>
        <taxon>Pichiomycetes</taxon>
        <taxon>Pichiales</taxon>
        <taxon>Pichiaceae</taxon>
        <taxon>Pichia</taxon>
    </lineage>
</organism>
<feature type="compositionally biased region" description="Basic residues" evidence="1">
    <location>
        <begin position="406"/>
        <end position="423"/>
    </location>
</feature>
<evidence type="ECO:0000313" key="2">
    <source>
        <dbReference type="EMBL" id="ODQ47957.1"/>
    </source>
</evidence>
<dbReference type="Proteomes" id="UP000094455">
    <property type="component" value="Unassembled WGS sequence"/>
</dbReference>
<keyword evidence="3" id="KW-1185">Reference proteome</keyword>
<dbReference type="AlphaFoldDB" id="A0A1E3NPE6"/>
<feature type="region of interest" description="Disordered" evidence="1">
    <location>
        <begin position="141"/>
        <end position="174"/>
    </location>
</feature>